<feature type="signal peptide" evidence="1">
    <location>
        <begin position="1"/>
        <end position="23"/>
    </location>
</feature>
<reference evidence="2" key="1">
    <citation type="journal article" date="2022" name="Cell">
        <title>Design, construction, and in vivo augmentation of a complex gut microbiome.</title>
        <authorList>
            <person name="Cheng A.G."/>
            <person name="Ho P.Y."/>
            <person name="Aranda-Diaz A."/>
            <person name="Jain S."/>
            <person name="Yu F.B."/>
            <person name="Meng X."/>
            <person name="Wang M."/>
            <person name="Iakiviak M."/>
            <person name="Nagashima K."/>
            <person name="Zhao A."/>
            <person name="Murugkar P."/>
            <person name="Patil A."/>
            <person name="Atabakhsh K."/>
            <person name="Weakley A."/>
            <person name="Yan J."/>
            <person name="Brumbaugh A.R."/>
            <person name="Higginbottom S."/>
            <person name="Dimas A."/>
            <person name="Shiver A.L."/>
            <person name="Deutschbauer A."/>
            <person name="Neff N."/>
            <person name="Sonnenburg J.L."/>
            <person name="Huang K.C."/>
            <person name="Fischbach M.A."/>
        </authorList>
    </citation>
    <scope>NUCLEOTIDE SEQUENCE</scope>
    <source>
        <strain evidence="2">AP11</strain>
    </source>
</reference>
<evidence type="ECO:0008006" key="4">
    <source>
        <dbReference type="Google" id="ProtNLM"/>
    </source>
</evidence>
<evidence type="ECO:0000313" key="2">
    <source>
        <dbReference type="EMBL" id="UWN57423.1"/>
    </source>
</evidence>
<dbReference type="Proteomes" id="UP001059295">
    <property type="component" value="Chromosome"/>
</dbReference>
<sequence>MRSILKIALLLMVTIPVSCKRFANPFAGGDKVLAEVGGEKLYVHDLSFIFTPDMAPEDSVKILGSYVDRWVKMQLKIQEAERMFESSQQDIDRMVEEYRNSLLTHKVDQYYVDKLIDTLFTDSQIGEYYRKNQADFVLDKTLLKARVVRLPRSYGPKNKIKELMMASGEDRYQDLVDLCVKNNFELTELNGWTDFSTLLSLLPTDRTENYDDLLTTDRVSEMETSSDVYYVRILVFRRPGDRAPQESVQDLIRRVIFNQRKEEIVRAHEDSLYRHAMENKEIIVNVKTDDSDDIQ</sequence>
<protein>
    <recommendedName>
        <fullName evidence="4">PpiC domain-containing protein</fullName>
    </recommendedName>
</protein>
<dbReference type="EMBL" id="CP102294">
    <property type="protein sequence ID" value="UWN57423.1"/>
    <property type="molecule type" value="Genomic_DNA"/>
</dbReference>
<evidence type="ECO:0000313" key="3">
    <source>
        <dbReference type="Proteomes" id="UP001059295"/>
    </source>
</evidence>
<gene>
    <name evidence="2" type="ORF">NQ491_01205</name>
</gene>
<evidence type="ECO:0000256" key="1">
    <source>
        <dbReference type="SAM" id="SignalP"/>
    </source>
</evidence>
<keyword evidence="1" id="KW-0732">Signal</keyword>
<accession>A0ABY5V0N5</accession>
<proteinExistence type="predicted"/>
<organism evidence="2 3">
    <name type="scientific">Alistipes ihumii AP11</name>
    <dbReference type="NCBI Taxonomy" id="1211813"/>
    <lineage>
        <taxon>Bacteria</taxon>
        <taxon>Pseudomonadati</taxon>
        <taxon>Bacteroidota</taxon>
        <taxon>Bacteroidia</taxon>
        <taxon>Bacteroidales</taxon>
        <taxon>Rikenellaceae</taxon>
        <taxon>Alistipes</taxon>
    </lineage>
</organism>
<name>A0ABY5V0N5_9BACT</name>
<feature type="chain" id="PRO_5046172222" description="PpiC domain-containing protein" evidence="1">
    <location>
        <begin position="24"/>
        <end position="295"/>
    </location>
</feature>
<dbReference type="GeneID" id="82890309"/>
<dbReference type="RefSeq" id="WP_019245181.1">
    <property type="nucleotide sequence ID" value="NZ_CAPH01000006.1"/>
</dbReference>
<keyword evidence="3" id="KW-1185">Reference proteome</keyword>